<dbReference type="EMBL" id="AP022570">
    <property type="protein sequence ID" value="BBX50520.1"/>
    <property type="molecule type" value="Genomic_DNA"/>
</dbReference>
<dbReference type="PROSITE" id="PS50901">
    <property type="entry name" value="FTSK"/>
    <property type="match status" value="1"/>
</dbReference>
<reference evidence="6 7" key="1">
    <citation type="journal article" date="2019" name="Emerg. Microbes Infect.">
        <title>Comprehensive subspecies identification of 175 nontuberculous mycobacteria species based on 7547 genomic profiles.</title>
        <authorList>
            <person name="Matsumoto Y."/>
            <person name="Kinjo T."/>
            <person name="Motooka D."/>
            <person name="Nabeya D."/>
            <person name="Jung N."/>
            <person name="Uechi K."/>
            <person name="Horii T."/>
            <person name="Iida T."/>
            <person name="Fujita J."/>
            <person name="Nakamura S."/>
        </authorList>
    </citation>
    <scope>NUCLEOTIDE SEQUENCE [LARGE SCALE GENOMIC DNA]</scope>
    <source>
        <strain evidence="6 7">JCM 12603</strain>
    </source>
</reference>
<accession>A0A6N4V8R7</accession>
<keyword evidence="6" id="KW-0132">Cell division</keyword>
<dbReference type="InterPro" id="IPR027417">
    <property type="entry name" value="P-loop_NTPase"/>
</dbReference>
<dbReference type="GO" id="GO:0003677">
    <property type="term" value="F:DNA binding"/>
    <property type="evidence" value="ECO:0007669"/>
    <property type="project" value="InterPro"/>
</dbReference>
<dbReference type="AlphaFoldDB" id="A0A6N4V8R7"/>
<dbReference type="Gene3D" id="3.40.50.300">
    <property type="entry name" value="P-loop containing nucleotide triphosphate hydrolases"/>
    <property type="match status" value="1"/>
</dbReference>
<name>A0A6N4V8R7_9MYCO</name>
<dbReference type="GO" id="GO:0051301">
    <property type="term" value="P:cell division"/>
    <property type="evidence" value="ECO:0007669"/>
    <property type="project" value="UniProtKB-KW"/>
</dbReference>
<dbReference type="Proteomes" id="UP000466785">
    <property type="component" value="Chromosome"/>
</dbReference>
<protein>
    <submittedName>
        <fullName evidence="6">Cell division protein FtsK</fullName>
    </submittedName>
</protein>
<proteinExistence type="predicted"/>
<dbReference type="Pfam" id="PF01580">
    <property type="entry name" value="FtsK_SpoIIIE"/>
    <property type="match status" value="1"/>
</dbReference>
<evidence type="ECO:0000313" key="7">
    <source>
        <dbReference type="Proteomes" id="UP000466785"/>
    </source>
</evidence>
<evidence type="ECO:0000259" key="5">
    <source>
        <dbReference type="PROSITE" id="PS50901"/>
    </source>
</evidence>
<feature type="region of interest" description="Disordered" evidence="4">
    <location>
        <begin position="1"/>
        <end position="55"/>
    </location>
</feature>
<evidence type="ECO:0000256" key="4">
    <source>
        <dbReference type="SAM" id="MobiDB-lite"/>
    </source>
</evidence>
<sequence length="955" mass="102958">MATDGRSRRRIHLDGALAAAVRRDPPPVAPLSTSQQSGYRPPQPAPAASAADSATAATLESELRTRVAGLRAESERIAAGIARYSGEDSRRLDAEIVSQQRDVLERRDQARIAADEQRRRDDEAAAGTVADAVTAIAPGAASLPWSQPWPPAQLRPARYVRFGDTALGPALAPFLEDRGWAIYGDEPQAVDLIRQTVLRVTAQLPLRFLRVRVFDPRIEGPLGVLTDLRDAHPHSYPPAAHDTSALSAVLSEVGALASAAAEQISSRHLGGLGELWGDEGRPVHPYTVLAVFSYPLGIDEASQAALVRLAQSGSPRGVSLLVQVDESVTAPRDVRPRELLDLLTPFTAGGGRWKTPLLPAEVEIRADPPPSREQVKAVLARAANEVSSDTGPTIALGDLLAGYAADPWRDTVDDGIEAVIGLRGREPVRLALRSENPPHPNLLIGGAVGQGKSNLLLTIIYSLAARYSPDQLEMLLLDFKQGLEFKRFDKDTNGRNWLPHARVLSLESSKPFGLAVLEFVQQEMERRAQLFNAARCNGFREYRQQTGQPMTRMLLIIDEFQVLFDGNDDLTTSAVLLFEQLARQGRAFGVHILLSSQTLSGISGLQVKGDSIFAQFPLRVSLKNTAEESQAILSRGNTAAAELVYRGEVVVNRNYGMASANEVAVAGYADPRWISTLQEQLWDRYSHGAEPWVFLGRGYAQWPGLLPDADVPTARIGRPIAVTDRLIEIPFHNDIDQAVALVGTGDAEVAAVLGAAVVTATADWQPGARVVVLDGRPEPGGDGTDPLLGDALDRVRARGVDVQVVRGSAVPPHLTGELAGQLRTNTAPTLVLAVQLQRVAEMDDEVPADPDSDDLYGPRISGSSVLRDLTIQGSARGMHLIGWWPNLRALKAHLSFEHGVTRYVFLKVGLDDLREVVGPQAQPAEGSPRALLFDRGSDEGVQVVVPFDPQGAGVS</sequence>
<feature type="domain" description="FtsK" evidence="5">
    <location>
        <begin position="425"/>
        <end position="631"/>
    </location>
</feature>
<keyword evidence="7" id="KW-1185">Reference proteome</keyword>
<dbReference type="GO" id="GO:0005524">
    <property type="term" value="F:ATP binding"/>
    <property type="evidence" value="ECO:0007669"/>
    <property type="project" value="UniProtKB-UniRule"/>
</dbReference>
<keyword evidence="2 3" id="KW-0067">ATP-binding</keyword>
<dbReference type="InterPro" id="IPR002543">
    <property type="entry name" value="FtsK_dom"/>
</dbReference>
<dbReference type="InterPro" id="IPR050206">
    <property type="entry name" value="FtsK/SpoIIIE/SftA"/>
</dbReference>
<organism evidence="6 7">
    <name type="scientific">Mycolicibacterium poriferae</name>
    <dbReference type="NCBI Taxonomy" id="39694"/>
    <lineage>
        <taxon>Bacteria</taxon>
        <taxon>Bacillati</taxon>
        <taxon>Actinomycetota</taxon>
        <taxon>Actinomycetes</taxon>
        <taxon>Mycobacteriales</taxon>
        <taxon>Mycobacteriaceae</taxon>
        <taxon>Mycolicibacterium</taxon>
    </lineage>
</organism>
<evidence type="ECO:0000256" key="2">
    <source>
        <dbReference type="ARBA" id="ARBA00022840"/>
    </source>
</evidence>
<dbReference type="KEGG" id="mpof:MPOR_15460"/>
<evidence type="ECO:0000313" key="6">
    <source>
        <dbReference type="EMBL" id="BBX50520.1"/>
    </source>
</evidence>
<gene>
    <name evidence="6" type="ORF">MPOR_15460</name>
</gene>
<dbReference type="RefSeq" id="WP_163673156.1">
    <property type="nucleotide sequence ID" value="NZ_AP022570.1"/>
</dbReference>
<keyword evidence="1 3" id="KW-0547">Nucleotide-binding</keyword>
<feature type="binding site" evidence="3">
    <location>
        <begin position="446"/>
        <end position="453"/>
    </location>
    <ligand>
        <name>ATP</name>
        <dbReference type="ChEBI" id="CHEBI:30616"/>
    </ligand>
</feature>
<dbReference type="PANTHER" id="PTHR22683:SF41">
    <property type="entry name" value="DNA TRANSLOCASE FTSK"/>
    <property type="match status" value="1"/>
</dbReference>
<feature type="compositionally biased region" description="Low complexity" evidence="4">
    <location>
        <begin position="46"/>
        <end position="55"/>
    </location>
</feature>
<evidence type="ECO:0000256" key="3">
    <source>
        <dbReference type="PROSITE-ProRule" id="PRU00289"/>
    </source>
</evidence>
<dbReference type="PANTHER" id="PTHR22683">
    <property type="entry name" value="SPORULATION PROTEIN RELATED"/>
    <property type="match status" value="1"/>
</dbReference>
<evidence type="ECO:0000256" key="1">
    <source>
        <dbReference type="ARBA" id="ARBA00022741"/>
    </source>
</evidence>
<dbReference type="SUPFAM" id="SSF52540">
    <property type="entry name" value="P-loop containing nucleoside triphosphate hydrolases"/>
    <property type="match status" value="1"/>
</dbReference>
<keyword evidence="6" id="KW-0131">Cell cycle</keyword>